<evidence type="ECO:0000313" key="3">
    <source>
        <dbReference type="Proteomes" id="UP001390339"/>
    </source>
</evidence>
<evidence type="ECO:0000259" key="1">
    <source>
        <dbReference type="PROSITE" id="PS51263"/>
    </source>
</evidence>
<dbReference type="SUPFAM" id="SSF55753">
    <property type="entry name" value="Actin depolymerizing proteins"/>
    <property type="match status" value="1"/>
</dbReference>
<reference evidence="2 3" key="1">
    <citation type="journal article" date="2024" name="IMA Fungus">
        <title>Apiospora arundinis, a panoply of carbohydrate-active enzymes and secondary metabolites.</title>
        <authorList>
            <person name="Sorensen T."/>
            <person name="Petersen C."/>
            <person name="Muurmann A.T."/>
            <person name="Christiansen J.V."/>
            <person name="Brundto M.L."/>
            <person name="Overgaard C.K."/>
            <person name="Boysen A.T."/>
            <person name="Wollenberg R.D."/>
            <person name="Larsen T.O."/>
            <person name="Sorensen J.L."/>
            <person name="Nielsen K.L."/>
            <person name="Sondergaard T.E."/>
        </authorList>
    </citation>
    <scope>NUCLEOTIDE SEQUENCE [LARGE SCALE GENOMIC DNA]</scope>
    <source>
        <strain evidence="2 3">AAU 773</strain>
    </source>
</reference>
<dbReference type="Gene3D" id="3.40.20.10">
    <property type="entry name" value="Severin"/>
    <property type="match status" value="1"/>
</dbReference>
<dbReference type="Pfam" id="PF00241">
    <property type="entry name" value="Cofilin_ADF"/>
    <property type="match status" value="1"/>
</dbReference>
<dbReference type="Proteomes" id="UP001390339">
    <property type="component" value="Unassembled WGS sequence"/>
</dbReference>
<comment type="caution">
    <text evidence="2">The sequence shown here is derived from an EMBL/GenBank/DDBJ whole genome shotgun (WGS) entry which is preliminary data.</text>
</comment>
<dbReference type="EMBL" id="JAPCWZ010000006">
    <property type="protein sequence ID" value="KAK8859879.1"/>
    <property type="molecule type" value="Genomic_DNA"/>
</dbReference>
<proteinExistence type="predicted"/>
<sequence length="146" mass="15852">MSFANEEEVRKASHAVTDDKNEINWLLIDYAAARGDALALTATGTGGLAELAERFEEGSAQYGYVRVEYANDTESKRVKFVFVVWISETAKVMRKAGVSVHSGNVGKQLGYCSIQVTVSSKADLKEELIVKRLRDAGGADYNGGRG</sequence>
<dbReference type="PANTHER" id="PTHR10829:SF56">
    <property type="entry name" value="ADF-H DOMAIN-CONTAINING PROTEIN"/>
    <property type="match status" value="1"/>
</dbReference>
<keyword evidence="3" id="KW-1185">Reference proteome</keyword>
<evidence type="ECO:0000313" key="2">
    <source>
        <dbReference type="EMBL" id="KAK8859879.1"/>
    </source>
</evidence>
<dbReference type="InterPro" id="IPR002108">
    <property type="entry name" value="ADF-H"/>
</dbReference>
<organism evidence="2 3">
    <name type="scientific">Apiospora arundinis</name>
    <dbReference type="NCBI Taxonomy" id="335852"/>
    <lineage>
        <taxon>Eukaryota</taxon>
        <taxon>Fungi</taxon>
        <taxon>Dikarya</taxon>
        <taxon>Ascomycota</taxon>
        <taxon>Pezizomycotina</taxon>
        <taxon>Sordariomycetes</taxon>
        <taxon>Xylariomycetidae</taxon>
        <taxon>Amphisphaeriales</taxon>
        <taxon>Apiosporaceae</taxon>
        <taxon>Apiospora</taxon>
    </lineage>
</organism>
<dbReference type="InterPro" id="IPR029006">
    <property type="entry name" value="ADF-H/Gelsolin-like_dom_sf"/>
</dbReference>
<dbReference type="PANTHER" id="PTHR10829">
    <property type="entry name" value="CORTACTIN AND DREBRIN"/>
    <property type="match status" value="1"/>
</dbReference>
<dbReference type="PROSITE" id="PS51263">
    <property type="entry name" value="ADF_H"/>
    <property type="match status" value="1"/>
</dbReference>
<protein>
    <submittedName>
        <fullName evidence="2">Cofilin/tropomyosin-type actin-binding protein</fullName>
    </submittedName>
</protein>
<feature type="domain" description="ADF-H" evidence="1">
    <location>
        <begin position="1"/>
        <end position="134"/>
    </location>
</feature>
<name>A0ABR2IAY7_9PEZI</name>
<dbReference type="SMART" id="SM00102">
    <property type="entry name" value="ADF"/>
    <property type="match status" value="1"/>
</dbReference>
<dbReference type="CDD" id="cd11282">
    <property type="entry name" value="ADF_coactosin_like"/>
    <property type="match status" value="1"/>
</dbReference>
<gene>
    <name evidence="2" type="ORF">PGQ11_010613</name>
</gene>
<accession>A0ABR2IAY7</accession>